<dbReference type="GO" id="GO:0016491">
    <property type="term" value="F:oxidoreductase activity"/>
    <property type="evidence" value="ECO:0007669"/>
    <property type="project" value="UniProtKB-KW"/>
</dbReference>
<comment type="pathway">
    <text evidence="1">Mycotoxin biosynthesis.</text>
</comment>
<dbReference type="GO" id="GO:0043386">
    <property type="term" value="P:mycotoxin biosynthetic process"/>
    <property type="evidence" value="ECO:0007669"/>
    <property type="project" value="InterPro"/>
</dbReference>
<protein>
    <submittedName>
        <fullName evidence="5">Uncharacterized protein</fullName>
    </submittedName>
</protein>
<gene>
    <name evidence="5" type="ORF">CPB84DRAFT_1749885</name>
</gene>
<evidence type="ECO:0000313" key="6">
    <source>
        <dbReference type="Proteomes" id="UP000724874"/>
    </source>
</evidence>
<comment type="similarity">
    <text evidence="3">Belongs to the ustYa family.</text>
</comment>
<keyword evidence="4" id="KW-0732">Signal</keyword>
<dbReference type="Pfam" id="PF11807">
    <property type="entry name" value="UstYa"/>
    <property type="match status" value="1"/>
</dbReference>
<keyword evidence="6" id="KW-1185">Reference proteome</keyword>
<evidence type="ECO:0000256" key="1">
    <source>
        <dbReference type="ARBA" id="ARBA00004685"/>
    </source>
</evidence>
<keyword evidence="2" id="KW-0560">Oxidoreductase</keyword>
<feature type="signal peptide" evidence="4">
    <location>
        <begin position="1"/>
        <end position="23"/>
    </location>
</feature>
<dbReference type="PANTHER" id="PTHR33365">
    <property type="entry name" value="YALI0B05434P"/>
    <property type="match status" value="1"/>
</dbReference>
<dbReference type="AlphaFoldDB" id="A0A9P5TKC4"/>
<evidence type="ECO:0000256" key="4">
    <source>
        <dbReference type="SAM" id="SignalP"/>
    </source>
</evidence>
<dbReference type="Proteomes" id="UP000724874">
    <property type="component" value="Unassembled WGS sequence"/>
</dbReference>
<feature type="chain" id="PRO_5040494185" evidence="4">
    <location>
        <begin position="24"/>
        <end position="278"/>
    </location>
</feature>
<evidence type="ECO:0000313" key="5">
    <source>
        <dbReference type="EMBL" id="KAF8886677.1"/>
    </source>
</evidence>
<proteinExistence type="inferred from homology"/>
<dbReference type="InterPro" id="IPR021765">
    <property type="entry name" value="UstYa-like"/>
</dbReference>
<dbReference type="EMBL" id="JADNYJ010000094">
    <property type="protein sequence ID" value="KAF8886677.1"/>
    <property type="molecule type" value="Genomic_DNA"/>
</dbReference>
<dbReference type="PANTHER" id="PTHR33365:SF11">
    <property type="entry name" value="TAT PATHWAY SIGNAL SEQUENCE"/>
    <property type="match status" value="1"/>
</dbReference>
<evidence type="ECO:0000256" key="3">
    <source>
        <dbReference type="ARBA" id="ARBA00035112"/>
    </source>
</evidence>
<name>A0A9P5TKC4_GYMJU</name>
<comment type="caution">
    <text evidence="5">The sequence shown here is derived from an EMBL/GenBank/DDBJ whole genome shotgun (WGS) entry which is preliminary data.</text>
</comment>
<evidence type="ECO:0000256" key="2">
    <source>
        <dbReference type="ARBA" id="ARBA00023002"/>
    </source>
</evidence>
<dbReference type="OrthoDB" id="3687641at2759"/>
<accession>A0A9P5TKC4</accession>
<sequence>MQLVNLLRLACSIVLLGTIAASARPIGSGDSIILLRHECVDKRADDGINDIHGLPVTAIILVVTRDCLKITHPNQDERTDNCSMDQKNEYASCTSFGGEDHSLPLRCIEQKAYYTYIGTDFPSIHPSIMLNPASLTLQESVRYSGNKSDPITSNEWNSLMRYPRGLGHVILGPEHRAFLVTFYHQLHCIREVEKGLFNRDDPEATLHHMKHCMDYLRQTLLCSAVDSLEEGDFLERDFNKQRTEVIWLAGIGNAFTRDSIVVGWNSLRGEMIQVRKDV</sequence>
<reference evidence="5" key="1">
    <citation type="submission" date="2020-11" db="EMBL/GenBank/DDBJ databases">
        <authorList>
            <consortium name="DOE Joint Genome Institute"/>
            <person name="Ahrendt S."/>
            <person name="Riley R."/>
            <person name="Andreopoulos W."/>
            <person name="LaButti K."/>
            <person name="Pangilinan J."/>
            <person name="Ruiz-duenas F.J."/>
            <person name="Barrasa J.M."/>
            <person name="Sanchez-Garcia M."/>
            <person name="Camarero S."/>
            <person name="Miyauchi S."/>
            <person name="Serrano A."/>
            <person name="Linde D."/>
            <person name="Babiker R."/>
            <person name="Drula E."/>
            <person name="Ayuso-Fernandez I."/>
            <person name="Pacheco R."/>
            <person name="Padilla G."/>
            <person name="Ferreira P."/>
            <person name="Barriuso J."/>
            <person name="Kellner H."/>
            <person name="Castanera R."/>
            <person name="Alfaro M."/>
            <person name="Ramirez L."/>
            <person name="Pisabarro A.G."/>
            <person name="Kuo A."/>
            <person name="Tritt A."/>
            <person name="Lipzen A."/>
            <person name="He G."/>
            <person name="Yan M."/>
            <person name="Ng V."/>
            <person name="Cullen D."/>
            <person name="Martin F."/>
            <person name="Rosso M.-N."/>
            <person name="Henrissat B."/>
            <person name="Hibbett D."/>
            <person name="Martinez A.T."/>
            <person name="Grigoriev I.V."/>
        </authorList>
    </citation>
    <scope>NUCLEOTIDE SEQUENCE</scope>
    <source>
        <strain evidence="5">AH 44721</strain>
    </source>
</reference>
<organism evidence="5 6">
    <name type="scientific">Gymnopilus junonius</name>
    <name type="common">Spectacular rustgill mushroom</name>
    <name type="synonym">Gymnopilus spectabilis subsp. junonius</name>
    <dbReference type="NCBI Taxonomy" id="109634"/>
    <lineage>
        <taxon>Eukaryota</taxon>
        <taxon>Fungi</taxon>
        <taxon>Dikarya</taxon>
        <taxon>Basidiomycota</taxon>
        <taxon>Agaricomycotina</taxon>
        <taxon>Agaricomycetes</taxon>
        <taxon>Agaricomycetidae</taxon>
        <taxon>Agaricales</taxon>
        <taxon>Agaricineae</taxon>
        <taxon>Hymenogastraceae</taxon>
        <taxon>Gymnopilus</taxon>
    </lineage>
</organism>